<evidence type="ECO:0000256" key="1">
    <source>
        <dbReference type="ARBA" id="ARBA00004141"/>
    </source>
</evidence>
<proteinExistence type="predicted"/>
<keyword evidence="3 5" id="KW-1133">Transmembrane helix</keyword>
<reference evidence="6 7" key="1">
    <citation type="submission" date="2019-03" db="EMBL/GenBank/DDBJ databases">
        <title>Genomic Encyclopedia of Type Strains, Phase IV (KMG-IV): sequencing the most valuable type-strain genomes for metagenomic binning, comparative biology and taxonomic classification.</title>
        <authorList>
            <person name="Goeker M."/>
        </authorList>
    </citation>
    <scope>NUCLEOTIDE SEQUENCE [LARGE SCALE GENOMIC DNA]</scope>
    <source>
        <strain evidence="6 7">DSM 102940</strain>
    </source>
</reference>
<keyword evidence="4 5" id="KW-0472">Membrane</keyword>
<evidence type="ECO:0000256" key="4">
    <source>
        <dbReference type="ARBA" id="ARBA00023136"/>
    </source>
</evidence>
<comment type="caution">
    <text evidence="6">The sequence shown here is derived from an EMBL/GenBank/DDBJ whole genome shotgun (WGS) entry which is preliminary data.</text>
</comment>
<dbReference type="EMBL" id="SLWV01000025">
    <property type="protein sequence ID" value="TCO70633.1"/>
    <property type="molecule type" value="Genomic_DNA"/>
</dbReference>
<evidence type="ECO:0000313" key="7">
    <source>
        <dbReference type="Proteomes" id="UP000294919"/>
    </source>
</evidence>
<dbReference type="Pfam" id="PF05105">
    <property type="entry name" value="Phage_holin_4_1"/>
    <property type="match status" value="1"/>
</dbReference>
<dbReference type="AlphaFoldDB" id="A0A4R2KAZ8"/>
<dbReference type="RefSeq" id="WP_132246940.1">
    <property type="nucleotide sequence ID" value="NZ_SLWV01000025.1"/>
</dbReference>
<protein>
    <submittedName>
        <fullName evidence="6">Cph1 family holin</fullName>
    </submittedName>
</protein>
<feature type="transmembrane region" description="Helical" evidence="5">
    <location>
        <begin position="6"/>
        <end position="37"/>
    </location>
</feature>
<dbReference type="GO" id="GO:0016020">
    <property type="term" value="C:membrane"/>
    <property type="evidence" value="ECO:0007669"/>
    <property type="project" value="UniProtKB-SubCell"/>
</dbReference>
<dbReference type="NCBIfam" id="TIGR01593">
    <property type="entry name" value="holin_tox_secr"/>
    <property type="match status" value="1"/>
</dbReference>
<name>A0A4R2KAZ8_9FIRM</name>
<dbReference type="Proteomes" id="UP000294919">
    <property type="component" value="Unassembled WGS sequence"/>
</dbReference>
<evidence type="ECO:0000256" key="5">
    <source>
        <dbReference type="SAM" id="Phobius"/>
    </source>
</evidence>
<accession>A0A4R2KAZ8</accession>
<organism evidence="6 7">
    <name type="scientific">Marinisporobacter balticus</name>
    <dbReference type="NCBI Taxonomy" id="2018667"/>
    <lineage>
        <taxon>Bacteria</taxon>
        <taxon>Bacillati</taxon>
        <taxon>Bacillota</taxon>
        <taxon>Clostridia</taxon>
        <taxon>Peptostreptococcales</taxon>
        <taxon>Thermotaleaceae</taxon>
        <taxon>Marinisporobacter</taxon>
    </lineage>
</organism>
<gene>
    <name evidence="6" type="ORF">EV214_1253</name>
</gene>
<evidence type="ECO:0000256" key="2">
    <source>
        <dbReference type="ARBA" id="ARBA00022692"/>
    </source>
</evidence>
<evidence type="ECO:0000313" key="6">
    <source>
        <dbReference type="EMBL" id="TCO70633.1"/>
    </source>
</evidence>
<dbReference type="InterPro" id="IPR006480">
    <property type="entry name" value="Phage_holin_4_1"/>
</dbReference>
<keyword evidence="2 5" id="KW-0812">Transmembrane</keyword>
<keyword evidence="7" id="KW-1185">Reference proteome</keyword>
<evidence type="ECO:0000256" key="3">
    <source>
        <dbReference type="ARBA" id="ARBA00022989"/>
    </source>
</evidence>
<dbReference type="OrthoDB" id="88184at2"/>
<sequence>MELKSFFMTLMTVLCTSFTCLIGGWDYVINILAIFIILDYMSGVMRSIKLKQLDSQVGFIGILKKGAIFVVVILANQLDYIFVKDTPILRTMVCYFYIANEGISITENLTILGVPMPRFITTSLNKLKENNSSFKENS</sequence>
<feature type="transmembrane region" description="Helical" evidence="5">
    <location>
        <begin position="57"/>
        <end position="75"/>
    </location>
</feature>
<comment type="subcellular location">
    <subcellularLocation>
        <location evidence="1">Membrane</location>
        <topology evidence="1">Multi-pass membrane protein</topology>
    </subcellularLocation>
</comment>